<gene>
    <name evidence="8" type="primary">rsm25</name>
    <name evidence="8" type="ORF">SOMG_03443</name>
</gene>
<evidence type="ECO:0000256" key="5">
    <source>
        <dbReference type="ARBA" id="ARBA00023274"/>
    </source>
</evidence>
<comment type="subcellular location">
    <subcellularLocation>
        <location evidence="1 6">Mitochondrion</location>
    </subcellularLocation>
</comment>
<accession>A0AAF0AXK6</accession>
<name>A0AAF0AXK6_9SCHI</name>
<dbReference type="Pfam" id="PF13741">
    <property type="entry name" value="MRP-S25"/>
    <property type="match status" value="1"/>
</dbReference>
<evidence type="ECO:0000256" key="6">
    <source>
        <dbReference type="PIRNR" id="PIRNR029764"/>
    </source>
</evidence>
<keyword evidence="9" id="KW-1185">Reference proteome</keyword>
<keyword evidence="5 6" id="KW-0687">Ribonucleoprotein</keyword>
<dbReference type="InterPro" id="IPR059242">
    <property type="entry name" value="mS23_dom"/>
</dbReference>
<evidence type="ECO:0000256" key="4">
    <source>
        <dbReference type="ARBA" id="ARBA00023128"/>
    </source>
</evidence>
<evidence type="ECO:0000256" key="1">
    <source>
        <dbReference type="ARBA" id="ARBA00004173"/>
    </source>
</evidence>
<keyword evidence="3 6" id="KW-0689">Ribosomal protein</keyword>
<feature type="region of interest" description="Disordered" evidence="7">
    <location>
        <begin position="203"/>
        <end position="224"/>
    </location>
</feature>
<dbReference type="RefSeq" id="XP_056038423.1">
    <property type="nucleotide sequence ID" value="XM_056182233.1"/>
</dbReference>
<dbReference type="GeneID" id="80876922"/>
<evidence type="ECO:0000256" key="3">
    <source>
        <dbReference type="ARBA" id="ARBA00022980"/>
    </source>
</evidence>
<evidence type="ECO:0000256" key="7">
    <source>
        <dbReference type="SAM" id="MobiDB-lite"/>
    </source>
</evidence>
<dbReference type="GO" id="GO:0005763">
    <property type="term" value="C:mitochondrial small ribosomal subunit"/>
    <property type="evidence" value="ECO:0007669"/>
    <property type="project" value="UniProtKB-UniRule"/>
</dbReference>
<dbReference type="KEGG" id="som:SOMG_03443"/>
<organism evidence="8 9">
    <name type="scientific">Schizosaccharomyces osmophilus</name>
    <dbReference type="NCBI Taxonomy" id="2545709"/>
    <lineage>
        <taxon>Eukaryota</taxon>
        <taxon>Fungi</taxon>
        <taxon>Dikarya</taxon>
        <taxon>Ascomycota</taxon>
        <taxon>Taphrinomycotina</taxon>
        <taxon>Schizosaccharomycetes</taxon>
        <taxon>Schizosaccharomycetales</taxon>
        <taxon>Schizosaccharomycetaceae</taxon>
        <taxon>Schizosaccharomyces</taxon>
    </lineage>
</organism>
<evidence type="ECO:0000256" key="2">
    <source>
        <dbReference type="ARBA" id="ARBA00009864"/>
    </source>
</evidence>
<keyword evidence="4 6" id="KW-0496">Mitochondrion</keyword>
<dbReference type="Proteomes" id="UP001212411">
    <property type="component" value="Chromosome 2"/>
</dbReference>
<dbReference type="EMBL" id="CP115612">
    <property type="protein sequence ID" value="WBW74180.1"/>
    <property type="molecule type" value="Genomic_DNA"/>
</dbReference>
<reference evidence="8 9" key="1">
    <citation type="journal article" date="2023" name="G3 (Bethesda)">
        <title>A high-quality reference genome for the fission yeast Schizosaccharomyces osmophilus.</title>
        <authorList>
            <person name="Jia G.S."/>
            <person name="Zhang W.C."/>
            <person name="Liang Y."/>
            <person name="Liu X.H."/>
            <person name="Rhind N."/>
            <person name="Pidoux A."/>
            <person name="Brysch-Herzberg M."/>
            <person name="Du L.L."/>
        </authorList>
    </citation>
    <scope>NUCLEOTIDE SEQUENCE [LARGE SCALE GENOMIC DNA]</scope>
    <source>
        <strain evidence="8 9">CBS 15793</strain>
    </source>
</reference>
<dbReference type="AlphaFoldDB" id="A0AAF0AXK6"/>
<dbReference type="CDD" id="cd23701">
    <property type="entry name" value="At1g26750"/>
    <property type="match status" value="1"/>
</dbReference>
<comment type="subunit">
    <text evidence="6">Component of the mitochondrial small ribosomal subunit.</text>
</comment>
<evidence type="ECO:0000313" key="9">
    <source>
        <dbReference type="Proteomes" id="UP001212411"/>
    </source>
</evidence>
<dbReference type="InterPro" id="IPR016939">
    <property type="entry name" value="Ribosomal_mS23_fun"/>
</dbReference>
<sequence length="224" mass="25962">MSKHQANSILRNFAAQVKKPWVGMPSWYSAVAKYPPASQYLKRITPLYSSKVQNVKNGNKEMYHPQSIQWPEDKLRKKFYQDHPWELARPQIIAENDGNDHLYCDWSQLDQPRKALSGENVVQRTLWLTQNKKMDVQSAYDEARQEFYKLRAKQEIQQRIAHDQAQALGAAFTKSDLELGHELDQAVLNDWFEKASQRSEVFRSKNTDPVIDVSSSSPDVQSKP</sequence>
<feature type="compositionally biased region" description="Low complexity" evidence="7">
    <location>
        <begin position="208"/>
        <end position="224"/>
    </location>
</feature>
<evidence type="ECO:0000313" key="8">
    <source>
        <dbReference type="EMBL" id="WBW74180.1"/>
    </source>
</evidence>
<comment type="similarity">
    <text evidence="2">Belongs to the mitochondrion-specific ribosomal protein mS23 family.</text>
</comment>
<protein>
    <recommendedName>
        <fullName evidence="6">37S ribosomal protein S25, mitochondrial</fullName>
    </recommendedName>
</protein>
<dbReference type="PIRSF" id="PIRSF029764">
    <property type="entry name" value="RSM25"/>
    <property type="match status" value="1"/>
</dbReference>
<dbReference type="PANTHER" id="PTHR37799:SF1">
    <property type="entry name" value="SMALL RIBOSOMAL SUBUNIT PROTEIN MS23"/>
    <property type="match status" value="1"/>
</dbReference>
<dbReference type="GO" id="GO:0003735">
    <property type="term" value="F:structural constituent of ribosome"/>
    <property type="evidence" value="ECO:0007669"/>
    <property type="project" value="UniProtKB-UniRule"/>
</dbReference>
<proteinExistence type="inferred from homology"/>
<dbReference type="PANTHER" id="PTHR37799">
    <property type="entry name" value="37S RIBOSOMAL PROTEIN S25, MITOCHONDRIAL"/>
    <property type="match status" value="1"/>
</dbReference>